<dbReference type="Proteomes" id="UP001197247">
    <property type="component" value="Unassembled WGS sequence"/>
</dbReference>
<proteinExistence type="predicted"/>
<keyword evidence="2" id="KW-1185">Reference proteome</keyword>
<sequence>MDSKEFWAIVQRQLDDLCTARTGADVLRILSRQQAAAMLDGATIAGDGFFAGSGGDGTVMESLTKAGWSIDWIRASYYWAMRCPDGREAITYVEGDIYPGTNPLPMTQEKPQPEQ</sequence>
<protein>
    <recommendedName>
        <fullName evidence="3">DUF4240 domain-containing protein</fullName>
    </recommendedName>
</protein>
<evidence type="ECO:0000313" key="1">
    <source>
        <dbReference type="EMBL" id="MBT0774170.1"/>
    </source>
</evidence>
<evidence type="ECO:0000313" key="2">
    <source>
        <dbReference type="Proteomes" id="UP001197247"/>
    </source>
</evidence>
<accession>A0ABS5TTS7</accession>
<evidence type="ECO:0008006" key="3">
    <source>
        <dbReference type="Google" id="ProtNLM"/>
    </source>
</evidence>
<dbReference type="RefSeq" id="WP_214160709.1">
    <property type="nucleotide sequence ID" value="NZ_JAHBAY010000024.1"/>
</dbReference>
<organism evidence="1 2">
    <name type="scientific">Kineosporia corallincola</name>
    <dbReference type="NCBI Taxonomy" id="2835133"/>
    <lineage>
        <taxon>Bacteria</taxon>
        <taxon>Bacillati</taxon>
        <taxon>Actinomycetota</taxon>
        <taxon>Actinomycetes</taxon>
        <taxon>Kineosporiales</taxon>
        <taxon>Kineosporiaceae</taxon>
        <taxon>Kineosporia</taxon>
    </lineage>
</organism>
<dbReference type="EMBL" id="JAHBAY010000024">
    <property type="protein sequence ID" value="MBT0774170.1"/>
    <property type="molecule type" value="Genomic_DNA"/>
</dbReference>
<comment type="caution">
    <text evidence="1">The sequence shown here is derived from an EMBL/GenBank/DDBJ whole genome shotgun (WGS) entry which is preliminary data.</text>
</comment>
<gene>
    <name evidence="1" type="ORF">KIH74_34815</name>
</gene>
<reference evidence="1 2" key="1">
    <citation type="submission" date="2021-05" db="EMBL/GenBank/DDBJ databases">
        <title>Kineosporia and Streptomyces sp. nov. two new marine actinobacteria isolated from Coral.</title>
        <authorList>
            <person name="Buangrab K."/>
            <person name="Sutthacheep M."/>
            <person name="Yeemin T."/>
            <person name="Harunari E."/>
            <person name="Igarashi Y."/>
            <person name="Kanchanasin P."/>
            <person name="Tanasupawat S."/>
            <person name="Phongsopitanun W."/>
        </authorList>
    </citation>
    <scope>NUCLEOTIDE SEQUENCE [LARGE SCALE GENOMIC DNA]</scope>
    <source>
        <strain evidence="1 2">J2-2</strain>
    </source>
</reference>
<name>A0ABS5TTS7_9ACTN</name>